<dbReference type="InterPro" id="IPR003439">
    <property type="entry name" value="ABC_transporter-like_ATP-bd"/>
</dbReference>
<dbReference type="InterPro" id="IPR030679">
    <property type="entry name" value="ABC_ATPase_HisP-typ"/>
</dbReference>
<keyword evidence="2" id="KW-0813">Transport</keyword>
<dbReference type="Pfam" id="PF00005">
    <property type="entry name" value="ABC_tran"/>
    <property type="match status" value="1"/>
</dbReference>
<dbReference type="Gene3D" id="3.40.50.300">
    <property type="entry name" value="P-loop containing nucleotide triphosphate hydrolases"/>
    <property type="match status" value="1"/>
</dbReference>
<keyword evidence="4" id="KW-0547">Nucleotide-binding</keyword>
<dbReference type="PANTHER" id="PTHR43166:SF35">
    <property type="entry name" value="L-CYSTINE IMPORT ATP-BINDING PROTEIN TCYN"/>
    <property type="match status" value="1"/>
</dbReference>
<feature type="domain" description="ABC transporter" evidence="7">
    <location>
        <begin position="2"/>
        <end position="240"/>
    </location>
</feature>
<comment type="subcellular location">
    <subcellularLocation>
        <location evidence="1">Cell membrane</location>
        <topology evidence="1">Peripheral membrane protein</topology>
    </subcellularLocation>
</comment>
<evidence type="ECO:0000259" key="7">
    <source>
        <dbReference type="PROSITE" id="PS50893"/>
    </source>
</evidence>
<organism evidence="8 9">
    <name type="scientific">Halobacillus trueperi</name>
    <dbReference type="NCBI Taxonomy" id="156205"/>
    <lineage>
        <taxon>Bacteria</taxon>
        <taxon>Bacillati</taxon>
        <taxon>Bacillota</taxon>
        <taxon>Bacilli</taxon>
        <taxon>Bacillales</taxon>
        <taxon>Bacillaceae</taxon>
        <taxon>Halobacillus</taxon>
    </lineage>
</organism>
<evidence type="ECO:0000256" key="3">
    <source>
        <dbReference type="ARBA" id="ARBA00022475"/>
    </source>
</evidence>
<reference evidence="8 9" key="1">
    <citation type="submission" date="2018-08" db="EMBL/GenBank/DDBJ databases">
        <title>Genome sequence of Halobacillus trueperi KCTC 3686.</title>
        <authorList>
            <person name="Cho K.H."/>
            <person name="Kwak M.-J."/>
            <person name="Kim B.-Y."/>
            <person name="Chun J."/>
        </authorList>
    </citation>
    <scope>NUCLEOTIDE SEQUENCE [LARGE SCALE GENOMIC DNA]</scope>
    <source>
        <strain evidence="8 9">KCTC 3686</strain>
    </source>
</reference>
<evidence type="ECO:0000256" key="2">
    <source>
        <dbReference type="ARBA" id="ARBA00022448"/>
    </source>
</evidence>
<accession>A0A3E0J8H0</accession>
<name>A0A3E0J8H0_9BACI</name>
<dbReference type="PROSITE" id="PS50893">
    <property type="entry name" value="ABC_TRANSPORTER_2"/>
    <property type="match status" value="1"/>
</dbReference>
<dbReference type="PANTHER" id="PTHR43166">
    <property type="entry name" value="AMINO ACID IMPORT ATP-BINDING PROTEIN"/>
    <property type="match status" value="1"/>
</dbReference>
<dbReference type="FunFam" id="3.40.50.300:FF:000020">
    <property type="entry name" value="Amino acid ABC transporter ATP-binding component"/>
    <property type="match status" value="1"/>
</dbReference>
<dbReference type="Proteomes" id="UP000256305">
    <property type="component" value="Unassembled WGS sequence"/>
</dbReference>
<evidence type="ECO:0000256" key="6">
    <source>
        <dbReference type="ARBA" id="ARBA00023136"/>
    </source>
</evidence>
<dbReference type="EMBL" id="QUAE01000007">
    <property type="protein sequence ID" value="REJ09180.1"/>
    <property type="molecule type" value="Genomic_DNA"/>
</dbReference>
<evidence type="ECO:0000313" key="8">
    <source>
        <dbReference type="EMBL" id="REJ09180.1"/>
    </source>
</evidence>
<dbReference type="PROSITE" id="PS00211">
    <property type="entry name" value="ABC_TRANSPORTER_1"/>
    <property type="match status" value="1"/>
</dbReference>
<sequence>MITVKDLNKSFGDLHVLKNIHMDVERGEVVVVIGPSGSGKTTLLRSLNILETPEEGEITIGEQRMDFSKPLKKKQIVEFRKQTGMVFQNHNLFPHFTALENVMEGPVTVQKISKAKARERAKDILTKVGLGEKLDAYPHQLSGGQQQRVGIARALATGVEVILFDEPTSALDPELVGDVLDVMKELAEEGMTMVVVTHEMSFAEEVADRVIFMDQGKVVEEGTPEQIFQQTKEPRTQQFLNRIRK</sequence>
<dbReference type="CDD" id="cd03262">
    <property type="entry name" value="ABC_HisP_GlnQ"/>
    <property type="match status" value="1"/>
</dbReference>
<comment type="caution">
    <text evidence="8">The sequence shown here is derived from an EMBL/GenBank/DDBJ whole genome shotgun (WGS) entry which is preliminary data.</text>
</comment>
<keyword evidence="9" id="KW-1185">Reference proteome</keyword>
<dbReference type="GO" id="GO:0005886">
    <property type="term" value="C:plasma membrane"/>
    <property type="evidence" value="ECO:0007669"/>
    <property type="project" value="UniProtKB-SubCell"/>
</dbReference>
<evidence type="ECO:0000256" key="4">
    <source>
        <dbReference type="ARBA" id="ARBA00022741"/>
    </source>
</evidence>
<keyword evidence="3" id="KW-1003">Cell membrane</keyword>
<proteinExistence type="predicted"/>
<dbReference type="SUPFAM" id="SSF52540">
    <property type="entry name" value="P-loop containing nucleoside triphosphate hydrolases"/>
    <property type="match status" value="1"/>
</dbReference>
<dbReference type="GO" id="GO:0005524">
    <property type="term" value="F:ATP binding"/>
    <property type="evidence" value="ECO:0007669"/>
    <property type="project" value="UniProtKB-KW"/>
</dbReference>
<dbReference type="SMART" id="SM00382">
    <property type="entry name" value="AAA"/>
    <property type="match status" value="1"/>
</dbReference>
<gene>
    <name evidence="8" type="ORF">DYE48_10700</name>
</gene>
<dbReference type="InterPro" id="IPR003593">
    <property type="entry name" value="AAA+_ATPase"/>
</dbReference>
<dbReference type="InterPro" id="IPR017871">
    <property type="entry name" value="ABC_transporter-like_CS"/>
</dbReference>
<dbReference type="AlphaFoldDB" id="A0A3E0J8H0"/>
<dbReference type="InterPro" id="IPR050086">
    <property type="entry name" value="MetN_ABC_transporter-like"/>
</dbReference>
<evidence type="ECO:0000256" key="1">
    <source>
        <dbReference type="ARBA" id="ARBA00004202"/>
    </source>
</evidence>
<protein>
    <submittedName>
        <fullName evidence="8">Amino acid ABC transporter ATP-binding protein</fullName>
    </submittedName>
</protein>
<keyword evidence="6" id="KW-0472">Membrane</keyword>
<dbReference type="GO" id="GO:0016887">
    <property type="term" value="F:ATP hydrolysis activity"/>
    <property type="evidence" value="ECO:0007669"/>
    <property type="project" value="InterPro"/>
</dbReference>
<dbReference type="PIRSF" id="PIRSF039085">
    <property type="entry name" value="ABC_ATPase_HisP"/>
    <property type="match status" value="1"/>
</dbReference>
<evidence type="ECO:0000313" key="9">
    <source>
        <dbReference type="Proteomes" id="UP000256305"/>
    </source>
</evidence>
<dbReference type="InterPro" id="IPR027417">
    <property type="entry name" value="P-loop_NTPase"/>
</dbReference>
<dbReference type="GO" id="GO:0015424">
    <property type="term" value="F:ABC-type amino acid transporter activity"/>
    <property type="evidence" value="ECO:0007669"/>
    <property type="project" value="InterPro"/>
</dbReference>
<keyword evidence="5 8" id="KW-0067">ATP-binding</keyword>
<dbReference type="RefSeq" id="WP_115823620.1">
    <property type="nucleotide sequence ID" value="NZ_QUAE01000007.1"/>
</dbReference>
<evidence type="ECO:0000256" key="5">
    <source>
        <dbReference type="ARBA" id="ARBA00022840"/>
    </source>
</evidence>